<protein>
    <submittedName>
        <fullName evidence="2">Uncharacterized protein</fullName>
    </submittedName>
</protein>
<evidence type="ECO:0000256" key="1">
    <source>
        <dbReference type="SAM" id="MobiDB-lite"/>
    </source>
</evidence>
<dbReference type="AlphaFoldDB" id="A0A919HMY0"/>
<gene>
    <name evidence="2" type="ORF">KPZU09_11890</name>
</gene>
<evidence type="ECO:0000313" key="2">
    <source>
        <dbReference type="EMBL" id="GHK51453.1"/>
    </source>
</evidence>
<accession>A0A919HMY0</accession>
<dbReference type="EMBL" id="BNFF01000001">
    <property type="protein sequence ID" value="GHK51453.1"/>
    <property type="molecule type" value="Genomic_DNA"/>
</dbReference>
<feature type="region of interest" description="Disordered" evidence="1">
    <location>
        <begin position="53"/>
        <end position="73"/>
    </location>
</feature>
<dbReference type="Proteomes" id="UP000655094">
    <property type="component" value="Unassembled WGS sequence"/>
</dbReference>
<name>A0A919HMY0_KLEPN</name>
<proteinExistence type="predicted"/>
<reference evidence="2" key="1">
    <citation type="submission" date="2020-10" db="EMBL/GenBank/DDBJ databases">
        <title>Genome Sequence of ESBL Producing Zambian Clinical Strains.</title>
        <authorList>
            <person name="Shawa M."/>
            <person name="Furuta Y."/>
            <person name="Simbotwe M."/>
            <person name="Mulenga E."/>
            <person name="Mubanga M."/>
            <person name="Mulenga G."/>
            <person name="Kaile C."/>
            <person name="Zorigt T."/>
            <person name="Hang'ombe B."/>
            <person name="Higashi H."/>
        </authorList>
    </citation>
    <scope>NUCLEOTIDE SEQUENCE</scope>
    <source>
        <strain evidence="2">Zam_UTH_09</strain>
    </source>
</reference>
<sequence length="73" mass="7952">MTLQLPEPGRRPEAILQAILRQLALPVASLTPPPESIAIRYLMAQLPERLSTSGHQKGWLAARPAAAQKMRSG</sequence>
<evidence type="ECO:0000313" key="3">
    <source>
        <dbReference type="Proteomes" id="UP000655094"/>
    </source>
</evidence>
<organism evidence="2 3">
    <name type="scientific">Klebsiella pneumoniae</name>
    <dbReference type="NCBI Taxonomy" id="573"/>
    <lineage>
        <taxon>Bacteria</taxon>
        <taxon>Pseudomonadati</taxon>
        <taxon>Pseudomonadota</taxon>
        <taxon>Gammaproteobacteria</taxon>
        <taxon>Enterobacterales</taxon>
        <taxon>Enterobacteriaceae</taxon>
        <taxon>Klebsiella/Raoultella group</taxon>
        <taxon>Klebsiella</taxon>
        <taxon>Klebsiella pneumoniae complex</taxon>
    </lineage>
</organism>
<comment type="caution">
    <text evidence="2">The sequence shown here is derived from an EMBL/GenBank/DDBJ whole genome shotgun (WGS) entry which is preliminary data.</text>
</comment>